<feature type="non-terminal residue" evidence="1">
    <location>
        <position position="30"/>
    </location>
</feature>
<sequence>MVVKVKLFATFREGRFKEKDMELPERTILR</sequence>
<gene>
    <name evidence="1" type="ORF">LCGC14_3033580</name>
</gene>
<evidence type="ECO:0000313" key="1">
    <source>
        <dbReference type="EMBL" id="KKK59518.1"/>
    </source>
</evidence>
<reference evidence="1" key="1">
    <citation type="journal article" date="2015" name="Nature">
        <title>Complex archaea that bridge the gap between prokaryotes and eukaryotes.</title>
        <authorList>
            <person name="Spang A."/>
            <person name="Saw J.H."/>
            <person name="Jorgensen S.L."/>
            <person name="Zaremba-Niedzwiedzka K."/>
            <person name="Martijn J."/>
            <person name="Lind A.E."/>
            <person name="van Eijk R."/>
            <person name="Schleper C."/>
            <person name="Guy L."/>
            <person name="Ettema T.J."/>
        </authorList>
    </citation>
    <scope>NUCLEOTIDE SEQUENCE</scope>
</reference>
<organism evidence="1">
    <name type="scientific">marine sediment metagenome</name>
    <dbReference type="NCBI Taxonomy" id="412755"/>
    <lineage>
        <taxon>unclassified sequences</taxon>
        <taxon>metagenomes</taxon>
        <taxon>ecological metagenomes</taxon>
    </lineage>
</organism>
<dbReference type="AlphaFoldDB" id="A0A0F8WS81"/>
<name>A0A0F8WS81_9ZZZZ</name>
<accession>A0A0F8WS81</accession>
<protein>
    <submittedName>
        <fullName evidence="1">Uncharacterized protein</fullName>
    </submittedName>
</protein>
<comment type="caution">
    <text evidence="1">The sequence shown here is derived from an EMBL/GenBank/DDBJ whole genome shotgun (WGS) entry which is preliminary data.</text>
</comment>
<dbReference type="EMBL" id="LAZR01063439">
    <property type="protein sequence ID" value="KKK59518.1"/>
    <property type="molecule type" value="Genomic_DNA"/>
</dbReference>
<proteinExistence type="predicted"/>